<organism evidence="2">
    <name type="scientific">Eggerthella lenta</name>
    <name type="common">Eubacterium lentum</name>
    <dbReference type="NCBI Taxonomy" id="84112"/>
    <lineage>
        <taxon>Bacteria</taxon>
        <taxon>Bacillati</taxon>
        <taxon>Actinomycetota</taxon>
        <taxon>Coriobacteriia</taxon>
        <taxon>Eggerthellales</taxon>
        <taxon>Eggerthellaceae</taxon>
        <taxon>Eggerthella</taxon>
    </lineage>
</organism>
<dbReference type="OMA" id="KASTHIV"/>
<dbReference type="Proteomes" id="UP000436429">
    <property type="component" value="Unassembled WGS sequence"/>
</dbReference>
<evidence type="ECO:0000313" key="2">
    <source>
        <dbReference type="EMBL" id="VYU15675.1"/>
    </source>
</evidence>
<gene>
    <name evidence="2" type="ORF">ELLFYP107_02394</name>
    <name evidence="1" type="ORF">GO726_09160</name>
</gene>
<dbReference type="EMBL" id="CACRTT010000013">
    <property type="protein sequence ID" value="VYU15675.1"/>
    <property type="molecule type" value="Genomic_DNA"/>
</dbReference>
<dbReference type="InterPro" id="IPR036388">
    <property type="entry name" value="WH-like_DNA-bd_sf"/>
</dbReference>
<proteinExistence type="predicted"/>
<dbReference type="InterPro" id="IPR036390">
    <property type="entry name" value="WH_DNA-bd_sf"/>
</dbReference>
<reference evidence="2" key="2">
    <citation type="submission" date="2019-11" db="EMBL/GenBank/DDBJ databases">
        <authorList>
            <person name="Feng L."/>
        </authorList>
    </citation>
    <scope>NUCLEOTIDE SEQUENCE</scope>
    <source>
        <strain evidence="2">ElentaLFYP107</strain>
    </source>
</reference>
<reference evidence="1 3" key="1">
    <citation type="submission" date="2019-11" db="EMBL/GenBank/DDBJ databases">
        <title>Whole genome shotgun sequencing (WGS) data from Adlercreutzia equolifaciens ResAG-91, Eggerthella lenta MRI-F36, MRI-F37, MRI-F40, ResAG-49, ResAG-88, ResAG-121, ResAG-145, and Gordonibacter sp. ResAG-5, ResAG-26, ResAG-43, ResAG-50, ResAG-59.</title>
        <authorList>
            <person name="Stoll D.A."/>
            <person name="Danylec N."/>
            <person name="Franz C.M.A.P."/>
            <person name="Huch M."/>
        </authorList>
    </citation>
    <scope>NUCLEOTIDE SEQUENCE [LARGE SCALE GENOMIC DNA]</scope>
    <source>
        <strain evidence="1 3">ResAG-88</strain>
    </source>
</reference>
<dbReference type="Gene3D" id="1.10.10.10">
    <property type="entry name" value="Winged helix-like DNA-binding domain superfamily/Winged helix DNA-binding domain"/>
    <property type="match status" value="1"/>
</dbReference>
<accession>A0A6N3CIK4</accession>
<dbReference type="RefSeq" id="WP_015760123.1">
    <property type="nucleotide sequence ID" value="NZ_AP031442.1"/>
</dbReference>
<evidence type="ECO:0008006" key="4">
    <source>
        <dbReference type="Google" id="ProtNLM"/>
    </source>
</evidence>
<dbReference type="AlphaFoldDB" id="A0A6N3CIK4"/>
<evidence type="ECO:0000313" key="1">
    <source>
        <dbReference type="EMBL" id="MVN33334.1"/>
    </source>
</evidence>
<evidence type="ECO:0000313" key="3">
    <source>
        <dbReference type="Proteomes" id="UP000436429"/>
    </source>
</evidence>
<sequence>MDELRKYLNETLGLKIEYGEWLPDANLPLFLSRSASYARCVFEGIAFVAAKMENEDGLPDIKRVHNQLGRYTDLPVVIVSETLDARQRKALVVQGVPFVVPGVQAFLPFLAFAATSREPRRYRRGGRLSSRAQAAFVTLVAHPEVESAAELREVAGLTPSDASRALAELDEQGLVVRSKSGRSMLLERERDSGKLLRAAKPLLSSPVSGILHVERNAALNALPDAGETALAVRSMLAVPPIRRKAVSRKRLKDLSFSEVLIGEIDDNDTIELQVWTYEPLVTGGKDIDDVSLALSLADSGDERVEKELNSLFDEEDLW</sequence>
<name>A0A6N3CIK4_EGGLN</name>
<dbReference type="SUPFAM" id="SSF46785">
    <property type="entry name" value="Winged helix' DNA-binding domain"/>
    <property type="match status" value="1"/>
</dbReference>
<protein>
    <recommendedName>
        <fullName evidence="4">MarR family transcriptional regulator</fullName>
    </recommendedName>
</protein>
<dbReference type="EMBL" id="WPOM01000015">
    <property type="protein sequence ID" value="MVN33334.1"/>
    <property type="molecule type" value="Genomic_DNA"/>
</dbReference>